<evidence type="ECO:0000313" key="2">
    <source>
        <dbReference type="EMBL" id="KZV99819.1"/>
    </source>
</evidence>
<protein>
    <recommendedName>
        <fullName evidence="1">RNase H type-1 domain-containing protein</fullName>
    </recommendedName>
</protein>
<dbReference type="PROSITE" id="PS50879">
    <property type="entry name" value="RNASE_H_1"/>
    <property type="match status" value="1"/>
</dbReference>
<accession>A0A166BC51</accession>
<organism evidence="2 3">
    <name type="scientific">Exidia glandulosa HHB12029</name>
    <dbReference type="NCBI Taxonomy" id="1314781"/>
    <lineage>
        <taxon>Eukaryota</taxon>
        <taxon>Fungi</taxon>
        <taxon>Dikarya</taxon>
        <taxon>Basidiomycota</taxon>
        <taxon>Agaricomycotina</taxon>
        <taxon>Agaricomycetes</taxon>
        <taxon>Auriculariales</taxon>
        <taxon>Exidiaceae</taxon>
        <taxon>Exidia</taxon>
    </lineage>
</organism>
<proteinExistence type="predicted"/>
<dbReference type="GO" id="GO:0004523">
    <property type="term" value="F:RNA-DNA hybrid ribonuclease activity"/>
    <property type="evidence" value="ECO:0007669"/>
    <property type="project" value="InterPro"/>
</dbReference>
<dbReference type="Proteomes" id="UP000077266">
    <property type="component" value="Unassembled WGS sequence"/>
</dbReference>
<feature type="domain" description="RNase H type-1" evidence="1">
    <location>
        <begin position="57"/>
        <end position="177"/>
    </location>
</feature>
<dbReference type="OrthoDB" id="3265515at2759"/>
<dbReference type="InterPro" id="IPR036397">
    <property type="entry name" value="RNaseH_sf"/>
</dbReference>
<evidence type="ECO:0000313" key="3">
    <source>
        <dbReference type="Proteomes" id="UP000077266"/>
    </source>
</evidence>
<sequence>MTYPYDTPRSEQPCISQPSISACPYSSASLPQTAESVTIPHYIQCDLETIHPTMRSKDRSSTFRTHIASSKEIAIANVARYARQGEVAGLALAAEIAQTLPPTVRKVYFLLDNQAAVRAVRKRKCRSGQLLVDAFHRELGKLTRVRRRLDIHIAWVPGHCDVHGNELADEHAKRAAQGDDTGTAVRTLASPLPRSAAATRAAYKHAVAAQRAAWWAASPASAKLRHVDAGAPDAHIRRLFNKLPRRAASILTQLRTGHIGLNGFLARIKAEPSPRCSVCHVPETVTHFLLHCSRFNHARHTLRTRLKRPLSLSFLLNKPKSLPALLRYVRDTGRFPDYYDDLVTLPPLHTRP</sequence>
<gene>
    <name evidence="2" type="ORF">EXIGLDRAFT_831195</name>
</gene>
<name>A0A166BC51_EXIGL</name>
<dbReference type="SUPFAM" id="SSF53098">
    <property type="entry name" value="Ribonuclease H-like"/>
    <property type="match status" value="1"/>
</dbReference>
<evidence type="ECO:0000259" key="1">
    <source>
        <dbReference type="PROSITE" id="PS50879"/>
    </source>
</evidence>
<dbReference type="InterPro" id="IPR002156">
    <property type="entry name" value="RNaseH_domain"/>
</dbReference>
<dbReference type="InParanoid" id="A0A166BC51"/>
<keyword evidence="3" id="KW-1185">Reference proteome</keyword>
<dbReference type="STRING" id="1314781.A0A166BC51"/>
<dbReference type="AlphaFoldDB" id="A0A166BC51"/>
<reference evidence="2 3" key="1">
    <citation type="journal article" date="2016" name="Mol. Biol. Evol.">
        <title>Comparative Genomics of Early-Diverging Mushroom-Forming Fungi Provides Insights into the Origins of Lignocellulose Decay Capabilities.</title>
        <authorList>
            <person name="Nagy L.G."/>
            <person name="Riley R."/>
            <person name="Tritt A."/>
            <person name="Adam C."/>
            <person name="Daum C."/>
            <person name="Floudas D."/>
            <person name="Sun H."/>
            <person name="Yadav J.S."/>
            <person name="Pangilinan J."/>
            <person name="Larsson K.H."/>
            <person name="Matsuura K."/>
            <person name="Barry K."/>
            <person name="Labutti K."/>
            <person name="Kuo R."/>
            <person name="Ohm R.A."/>
            <person name="Bhattacharya S.S."/>
            <person name="Shirouzu T."/>
            <person name="Yoshinaga Y."/>
            <person name="Martin F.M."/>
            <person name="Grigoriev I.V."/>
            <person name="Hibbett D.S."/>
        </authorList>
    </citation>
    <scope>NUCLEOTIDE SEQUENCE [LARGE SCALE GENOMIC DNA]</scope>
    <source>
        <strain evidence="2 3">HHB12029</strain>
    </source>
</reference>
<dbReference type="EMBL" id="KV425906">
    <property type="protein sequence ID" value="KZV99819.1"/>
    <property type="molecule type" value="Genomic_DNA"/>
</dbReference>
<dbReference type="Gene3D" id="3.30.420.10">
    <property type="entry name" value="Ribonuclease H-like superfamily/Ribonuclease H"/>
    <property type="match status" value="1"/>
</dbReference>
<dbReference type="CDD" id="cd09276">
    <property type="entry name" value="Rnase_HI_RT_non_LTR"/>
    <property type="match status" value="1"/>
</dbReference>
<dbReference type="InterPro" id="IPR012337">
    <property type="entry name" value="RNaseH-like_sf"/>
</dbReference>
<dbReference type="GO" id="GO:0003676">
    <property type="term" value="F:nucleic acid binding"/>
    <property type="evidence" value="ECO:0007669"/>
    <property type="project" value="InterPro"/>
</dbReference>